<proteinExistence type="predicted"/>
<organism evidence="1 2">
    <name type="scientific">Xylanibacter ruminicola</name>
    <name type="common">Prevotella ruminicola</name>
    <dbReference type="NCBI Taxonomy" id="839"/>
    <lineage>
        <taxon>Bacteria</taxon>
        <taxon>Pseudomonadati</taxon>
        <taxon>Bacteroidota</taxon>
        <taxon>Bacteroidia</taxon>
        <taxon>Bacteroidales</taxon>
        <taxon>Prevotellaceae</taxon>
        <taxon>Xylanibacter</taxon>
    </lineage>
</organism>
<name>A0A1H5VPT4_XYLRU</name>
<accession>A0A1H5VPT4</accession>
<dbReference type="RefSeq" id="WP_103915847.1">
    <property type="nucleotide sequence ID" value="NZ_FNUV01000005.1"/>
</dbReference>
<protein>
    <submittedName>
        <fullName evidence="1">Uncharacterized protein</fullName>
    </submittedName>
</protein>
<evidence type="ECO:0000313" key="2">
    <source>
        <dbReference type="Proteomes" id="UP000236735"/>
    </source>
</evidence>
<reference evidence="1 2" key="1">
    <citation type="submission" date="2016-10" db="EMBL/GenBank/DDBJ databases">
        <authorList>
            <person name="de Groot N.N."/>
        </authorList>
    </citation>
    <scope>NUCLEOTIDE SEQUENCE [LARGE SCALE GENOMIC DNA]</scope>
    <source>
        <strain evidence="1 2">AR32</strain>
    </source>
</reference>
<dbReference type="Proteomes" id="UP000236735">
    <property type="component" value="Unassembled WGS sequence"/>
</dbReference>
<gene>
    <name evidence="1" type="ORF">SAMN05216354_1965</name>
</gene>
<dbReference type="AlphaFoldDB" id="A0A1H5VPT4"/>
<dbReference type="EMBL" id="FNUV01000005">
    <property type="protein sequence ID" value="SEF89183.1"/>
    <property type="molecule type" value="Genomic_DNA"/>
</dbReference>
<sequence length="73" mass="8539">MNKEQIESILNNASEEFLESFFETLLNEINSDDEPYFKKARQLLLASLNNKQADDFFIALCGWNLESLFSRMI</sequence>
<evidence type="ECO:0000313" key="1">
    <source>
        <dbReference type="EMBL" id="SEF89183.1"/>
    </source>
</evidence>